<protein>
    <recommendedName>
        <fullName evidence="4">DUF2461 domain-containing protein</fullName>
    </recommendedName>
</protein>
<evidence type="ECO:0000313" key="2">
    <source>
        <dbReference type="EMBL" id="KAG0151016.1"/>
    </source>
</evidence>
<reference evidence="2" key="1">
    <citation type="submission" date="2013-11" db="EMBL/GenBank/DDBJ databases">
        <title>Genome sequence of the fusiform rust pathogen reveals effectors for host alternation and coevolution with pine.</title>
        <authorList>
            <consortium name="DOE Joint Genome Institute"/>
            <person name="Smith K."/>
            <person name="Pendleton A."/>
            <person name="Kubisiak T."/>
            <person name="Anderson C."/>
            <person name="Salamov A."/>
            <person name="Aerts A."/>
            <person name="Riley R."/>
            <person name="Clum A."/>
            <person name="Lindquist E."/>
            <person name="Ence D."/>
            <person name="Campbell M."/>
            <person name="Kronenberg Z."/>
            <person name="Feau N."/>
            <person name="Dhillon B."/>
            <person name="Hamelin R."/>
            <person name="Burleigh J."/>
            <person name="Smith J."/>
            <person name="Yandell M."/>
            <person name="Nelson C."/>
            <person name="Grigoriev I."/>
            <person name="Davis J."/>
        </authorList>
    </citation>
    <scope>NUCLEOTIDE SEQUENCE</scope>
    <source>
        <strain evidence="2">G11</strain>
    </source>
</reference>
<evidence type="ECO:0000256" key="1">
    <source>
        <dbReference type="SAM" id="MobiDB-lite"/>
    </source>
</evidence>
<organism evidence="2 3">
    <name type="scientific">Cronartium quercuum f. sp. fusiforme G11</name>
    <dbReference type="NCBI Taxonomy" id="708437"/>
    <lineage>
        <taxon>Eukaryota</taxon>
        <taxon>Fungi</taxon>
        <taxon>Dikarya</taxon>
        <taxon>Basidiomycota</taxon>
        <taxon>Pucciniomycotina</taxon>
        <taxon>Pucciniomycetes</taxon>
        <taxon>Pucciniales</taxon>
        <taxon>Coleosporiaceae</taxon>
        <taxon>Cronartium</taxon>
    </lineage>
</organism>
<dbReference type="Proteomes" id="UP000886653">
    <property type="component" value="Unassembled WGS sequence"/>
</dbReference>
<dbReference type="InterPro" id="IPR012808">
    <property type="entry name" value="CHP02453"/>
</dbReference>
<dbReference type="NCBIfam" id="TIGR02453">
    <property type="entry name" value="TIGR02453 family protein"/>
    <property type="match status" value="1"/>
</dbReference>
<feature type="region of interest" description="Disordered" evidence="1">
    <location>
        <begin position="1"/>
        <end position="69"/>
    </location>
</feature>
<name>A0A9P6NPM8_9BASI</name>
<feature type="compositionally biased region" description="Basic and acidic residues" evidence="1">
    <location>
        <begin position="36"/>
        <end position="49"/>
    </location>
</feature>
<proteinExistence type="predicted"/>
<comment type="caution">
    <text evidence="2">The sequence shown here is derived from an EMBL/GenBank/DDBJ whole genome shotgun (WGS) entry which is preliminary data.</text>
</comment>
<feature type="compositionally biased region" description="Low complexity" evidence="1">
    <location>
        <begin position="1"/>
        <end position="11"/>
    </location>
</feature>
<dbReference type="PANTHER" id="PTHR36452:SF1">
    <property type="entry name" value="DUF2461 DOMAIN-CONTAINING PROTEIN"/>
    <property type="match status" value="1"/>
</dbReference>
<accession>A0A9P6NPM8</accession>
<dbReference type="AlphaFoldDB" id="A0A9P6NPM8"/>
<dbReference type="PANTHER" id="PTHR36452">
    <property type="entry name" value="CHROMOSOME 12, WHOLE GENOME SHOTGUN SEQUENCE"/>
    <property type="match status" value="1"/>
</dbReference>
<evidence type="ECO:0000313" key="3">
    <source>
        <dbReference type="Proteomes" id="UP000886653"/>
    </source>
</evidence>
<dbReference type="Pfam" id="PF09365">
    <property type="entry name" value="DUF2461"/>
    <property type="match status" value="1"/>
</dbReference>
<sequence length="327" mass="36974">MKTRTRTTTTKPIKRKPKNKSSDYQNNDQASDEPDSDHLDSESEFEQNHNQKRSKTSASKSTKAQLDSSQVVSAGIIAPSTMNFLKELAIPENNDRDWLAANDKNYRISLKNWNSFVEYLSPKMIQLDWTLPVLPAKDLVHRIYRDVRFSNDKTPYKTNFSAGFSRTGKKGPWAGYYIHIKPGDRSVIAGGVWNPEKQELTAIRKAILQDSSQLRNVINNPEFVSMFGPPEIGKGKDTRQSIFGHDDALKNCPKMDGVDKSHPDIDLLKLKSMATVRYFPDALVLSDRFVDEIEKTVKVLSPLIQCLNEMIMPQSDDEDESSSSSSL</sequence>
<keyword evidence="3" id="KW-1185">Reference proteome</keyword>
<dbReference type="OrthoDB" id="2537769at2759"/>
<gene>
    <name evidence="2" type="ORF">CROQUDRAFT_651531</name>
</gene>
<evidence type="ECO:0008006" key="4">
    <source>
        <dbReference type="Google" id="ProtNLM"/>
    </source>
</evidence>
<dbReference type="EMBL" id="MU167215">
    <property type="protein sequence ID" value="KAG0151016.1"/>
    <property type="molecule type" value="Genomic_DNA"/>
</dbReference>